<dbReference type="InterPro" id="IPR013783">
    <property type="entry name" value="Ig-like_fold"/>
</dbReference>
<dbReference type="Pfam" id="PF07654">
    <property type="entry name" value="C1-set"/>
    <property type="match status" value="1"/>
</dbReference>
<sequence length="125" mass="13609">MKCVTVVFGQGTKLIVTDADVAPPVLNILRSTREDLTSSSKVTLVCLINHMSVGFADVRWLVNGNSITTGVFTGSAEQQPDQKFKMSSYLTIESSEWDKDQDLTCEAIIASKITSTSIKKSECSD</sequence>
<evidence type="ECO:0000313" key="3">
    <source>
        <dbReference type="EMBL" id="KAK7175413.1"/>
    </source>
</evidence>
<dbReference type="Proteomes" id="UP001364617">
    <property type="component" value="Unassembled WGS sequence"/>
</dbReference>
<dbReference type="PROSITE" id="PS50835">
    <property type="entry name" value="IG_LIKE"/>
    <property type="match status" value="1"/>
</dbReference>
<dbReference type="InterPro" id="IPR003597">
    <property type="entry name" value="Ig_C1-set"/>
</dbReference>
<dbReference type="InterPro" id="IPR007110">
    <property type="entry name" value="Ig-like_dom"/>
</dbReference>
<evidence type="ECO:0000256" key="1">
    <source>
        <dbReference type="ARBA" id="ARBA00023319"/>
    </source>
</evidence>
<name>A0AAN9DKE9_9TELE</name>
<keyword evidence="4" id="KW-1185">Reference proteome</keyword>
<organism evidence="3 4">
    <name type="scientific">Phoxinus phoxinus</name>
    <name type="common">Eurasian minnow</name>
    <dbReference type="NCBI Taxonomy" id="58324"/>
    <lineage>
        <taxon>Eukaryota</taxon>
        <taxon>Metazoa</taxon>
        <taxon>Chordata</taxon>
        <taxon>Craniata</taxon>
        <taxon>Vertebrata</taxon>
        <taxon>Euteleostomi</taxon>
        <taxon>Actinopterygii</taxon>
        <taxon>Neopterygii</taxon>
        <taxon>Teleostei</taxon>
        <taxon>Ostariophysi</taxon>
        <taxon>Cypriniformes</taxon>
        <taxon>Leuciscidae</taxon>
        <taxon>Phoxininae</taxon>
        <taxon>Phoxinus</taxon>
    </lineage>
</organism>
<dbReference type="AlphaFoldDB" id="A0AAN9DKE9"/>
<evidence type="ECO:0000259" key="2">
    <source>
        <dbReference type="PROSITE" id="PS50835"/>
    </source>
</evidence>
<reference evidence="3 4" key="1">
    <citation type="submission" date="2024-02" db="EMBL/GenBank/DDBJ databases">
        <title>Chromosome-level genome assembly of the Eurasian Minnow (Phoxinus phoxinus).</title>
        <authorList>
            <person name="Oriowo T.O."/>
            <person name="Martin S."/>
            <person name="Stange M."/>
            <person name="Chrysostomakis Y."/>
            <person name="Brown T."/>
            <person name="Winkler S."/>
            <person name="Kukowka S."/>
            <person name="Myers E.W."/>
            <person name="Bohne A."/>
        </authorList>
    </citation>
    <scope>NUCLEOTIDE SEQUENCE [LARGE SCALE GENOMIC DNA]</scope>
    <source>
        <strain evidence="3">ZFMK-TIS-60720</strain>
        <tissue evidence="3">Whole Organism</tissue>
    </source>
</reference>
<dbReference type="PANTHER" id="PTHR23411">
    <property type="entry name" value="TAPASIN"/>
    <property type="match status" value="1"/>
</dbReference>
<proteinExistence type="predicted"/>
<dbReference type="Gene3D" id="2.60.40.10">
    <property type="entry name" value="Immunoglobulins"/>
    <property type="match status" value="1"/>
</dbReference>
<comment type="caution">
    <text evidence="3">The sequence shown here is derived from an EMBL/GenBank/DDBJ whole genome shotgun (WGS) entry which is preliminary data.</text>
</comment>
<dbReference type="InterPro" id="IPR050380">
    <property type="entry name" value="Immune_Resp_Modulators"/>
</dbReference>
<keyword evidence="1" id="KW-0393">Immunoglobulin domain</keyword>
<feature type="domain" description="Ig-like" evidence="2">
    <location>
        <begin position="23"/>
        <end position="119"/>
    </location>
</feature>
<gene>
    <name evidence="3" type="ORF">R3I93_002351</name>
</gene>
<accession>A0AAN9DKE9</accession>
<dbReference type="InterPro" id="IPR036179">
    <property type="entry name" value="Ig-like_dom_sf"/>
</dbReference>
<dbReference type="SUPFAM" id="SSF48726">
    <property type="entry name" value="Immunoglobulin"/>
    <property type="match status" value="1"/>
</dbReference>
<evidence type="ECO:0000313" key="4">
    <source>
        <dbReference type="Proteomes" id="UP001364617"/>
    </source>
</evidence>
<dbReference type="SMART" id="SM00407">
    <property type="entry name" value="IGc1"/>
    <property type="match status" value="1"/>
</dbReference>
<dbReference type="EMBL" id="JAYKXH010000002">
    <property type="protein sequence ID" value="KAK7175413.1"/>
    <property type="molecule type" value="Genomic_DNA"/>
</dbReference>
<protein>
    <recommendedName>
        <fullName evidence="2">Ig-like domain-containing protein</fullName>
    </recommendedName>
</protein>